<evidence type="ECO:0000256" key="2">
    <source>
        <dbReference type="ARBA" id="ARBA00001946"/>
    </source>
</evidence>
<evidence type="ECO:0000256" key="3">
    <source>
        <dbReference type="ARBA" id="ARBA00004065"/>
    </source>
</evidence>
<comment type="cofactor">
    <cofactor evidence="14 15">
        <name>Mn(2+)</name>
        <dbReference type="ChEBI" id="CHEBI:29035"/>
    </cofactor>
    <cofactor evidence="14 15">
        <name>Mg(2+)</name>
        <dbReference type="ChEBI" id="CHEBI:18420"/>
    </cofactor>
    <text evidence="14 15">Manganese or magnesium. Binds 1 divalent metal ion per monomer in the absence of substrate. May bind a second metal ion after substrate binding.</text>
</comment>
<comment type="function">
    <text evidence="3 14 16">Endonuclease that specifically degrades the RNA of RNA-DNA hybrids.</text>
</comment>
<evidence type="ECO:0000256" key="9">
    <source>
        <dbReference type="ARBA" id="ARBA00022722"/>
    </source>
</evidence>
<dbReference type="GO" id="GO:0032299">
    <property type="term" value="C:ribonuclease H2 complex"/>
    <property type="evidence" value="ECO:0007669"/>
    <property type="project" value="TreeGrafter"/>
</dbReference>
<dbReference type="InterPro" id="IPR001352">
    <property type="entry name" value="RNase_HII/HIII"/>
</dbReference>
<dbReference type="Pfam" id="PF01351">
    <property type="entry name" value="RNase_HII"/>
    <property type="match status" value="1"/>
</dbReference>
<feature type="binding site" evidence="14 15">
    <location>
        <position position="23"/>
    </location>
    <ligand>
        <name>a divalent metal cation</name>
        <dbReference type="ChEBI" id="CHEBI:60240"/>
    </ligand>
</feature>
<dbReference type="InterPro" id="IPR012337">
    <property type="entry name" value="RNaseH-like_sf"/>
</dbReference>
<evidence type="ECO:0000256" key="16">
    <source>
        <dbReference type="RuleBase" id="RU003515"/>
    </source>
</evidence>
<feature type="binding site" evidence="14 15">
    <location>
        <position position="24"/>
    </location>
    <ligand>
        <name>a divalent metal cation</name>
        <dbReference type="ChEBI" id="CHEBI:60240"/>
    </ligand>
</feature>
<dbReference type="GO" id="GO:0003723">
    <property type="term" value="F:RNA binding"/>
    <property type="evidence" value="ECO:0007669"/>
    <property type="project" value="UniProtKB-UniRule"/>
</dbReference>
<comment type="caution">
    <text evidence="18">The sequence shown here is derived from an EMBL/GenBank/DDBJ whole genome shotgun (WGS) entry which is preliminary data.</text>
</comment>
<dbReference type="PANTHER" id="PTHR10954:SF18">
    <property type="entry name" value="RIBONUCLEASE HII"/>
    <property type="match status" value="1"/>
</dbReference>
<dbReference type="HAMAP" id="MF_00052_B">
    <property type="entry name" value="RNase_HII_B"/>
    <property type="match status" value="1"/>
</dbReference>
<evidence type="ECO:0000256" key="10">
    <source>
        <dbReference type="ARBA" id="ARBA00022723"/>
    </source>
</evidence>
<evidence type="ECO:0000256" key="7">
    <source>
        <dbReference type="ARBA" id="ARBA00019179"/>
    </source>
</evidence>
<keyword evidence="8 14" id="KW-0963">Cytoplasm</keyword>
<evidence type="ECO:0000256" key="12">
    <source>
        <dbReference type="ARBA" id="ARBA00022801"/>
    </source>
</evidence>
<evidence type="ECO:0000256" key="11">
    <source>
        <dbReference type="ARBA" id="ARBA00022759"/>
    </source>
</evidence>
<organism evidence="18 19">
    <name type="scientific">Candidatus Flavonifractor merdigallinarum</name>
    <dbReference type="NCBI Taxonomy" id="2838589"/>
    <lineage>
        <taxon>Bacteria</taxon>
        <taxon>Bacillati</taxon>
        <taxon>Bacillota</taxon>
        <taxon>Clostridia</taxon>
        <taxon>Eubacteriales</taxon>
        <taxon>Oscillospiraceae</taxon>
        <taxon>Flavonifractor</taxon>
    </lineage>
</organism>
<evidence type="ECO:0000256" key="14">
    <source>
        <dbReference type="HAMAP-Rule" id="MF_00052"/>
    </source>
</evidence>
<dbReference type="EC" id="3.1.26.4" evidence="6 14"/>
<dbReference type="NCBIfam" id="NF000594">
    <property type="entry name" value="PRK00015.1-1"/>
    <property type="match status" value="1"/>
</dbReference>
<dbReference type="Proteomes" id="UP000823868">
    <property type="component" value="Unassembled WGS sequence"/>
</dbReference>
<evidence type="ECO:0000256" key="1">
    <source>
        <dbReference type="ARBA" id="ARBA00000077"/>
    </source>
</evidence>
<dbReference type="CDD" id="cd07182">
    <property type="entry name" value="RNase_HII_bacteria_HII_like"/>
    <property type="match status" value="1"/>
</dbReference>
<comment type="catalytic activity">
    <reaction evidence="1 14 15 16">
        <text>Endonucleolytic cleavage to 5'-phosphomonoester.</text>
        <dbReference type="EC" id="3.1.26.4"/>
    </reaction>
</comment>
<comment type="cofactor">
    <cofactor evidence="2">
        <name>Mg(2+)</name>
        <dbReference type="ChEBI" id="CHEBI:18420"/>
    </cofactor>
</comment>
<dbReference type="EMBL" id="DXDX01000198">
    <property type="protein sequence ID" value="HIY22399.1"/>
    <property type="molecule type" value="Genomic_DNA"/>
</dbReference>
<evidence type="ECO:0000256" key="15">
    <source>
        <dbReference type="PROSITE-ProRule" id="PRU01319"/>
    </source>
</evidence>
<gene>
    <name evidence="14" type="primary">rnhB</name>
    <name evidence="18" type="ORF">H9841_10940</name>
</gene>
<keyword evidence="9 14" id="KW-0540">Nuclease</keyword>
<dbReference type="GO" id="GO:0006298">
    <property type="term" value="P:mismatch repair"/>
    <property type="evidence" value="ECO:0007669"/>
    <property type="project" value="TreeGrafter"/>
</dbReference>
<accession>A0A9D2BZQ0</accession>
<evidence type="ECO:0000259" key="17">
    <source>
        <dbReference type="PROSITE" id="PS51975"/>
    </source>
</evidence>
<feature type="binding site" evidence="14 15">
    <location>
        <position position="115"/>
    </location>
    <ligand>
        <name>a divalent metal cation</name>
        <dbReference type="ChEBI" id="CHEBI:60240"/>
    </ligand>
</feature>
<comment type="similarity">
    <text evidence="5 14 16">Belongs to the RNase HII family.</text>
</comment>
<dbReference type="PANTHER" id="PTHR10954">
    <property type="entry name" value="RIBONUCLEASE H2 SUBUNIT A"/>
    <property type="match status" value="1"/>
</dbReference>
<feature type="domain" description="RNase H type-2" evidence="17">
    <location>
        <begin position="17"/>
        <end position="202"/>
    </location>
</feature>
<keyword evidence="13 14" id="KW-0464">Manganese</keyword>
<dbReference type="PROSITE" id="PS51975">
    <property type="entry name" value="RNASE_H_2"/>
    <property type="match status" value="1"/>
</dbReference>
<evidence type="ECO:0000256" key="5">
    <source>
        <dbReference type="ARBA" id="ARBA00007383"/>
    </source>
</evidence>
<keyword evidence="11 14" id="KW-0255">Endonuclease</keyword>
<reference evidence="18" key="2">
    <citation type="submission" date="2021-04" db="EMBL/GenBank/DDBJ databases">
        <authorList>
            <person name="Gilroy R."/>
        </authorList>
    </citation>
    <scope>NUCLEOTIDE SEQUENCE</scope>
    <source>
        <strain evidence="18">ChiBcec16_6824</strain>
    </source>
</reference>
<protein>
    <recommendedName>
        <fullName evidence="7 14">Ribonuclease HII</fullName>
        <shortName evidence="14">RNase HII</shortName>
        <ecNumber evidence="6 14">3.1.26.4</ecNumber>
    </recommendedName>
</protein>
<dbReference type="GO" id="GO:0004523">
    <property type="term" value="F:RNA-DNA hybrid ribonuclease activity"/>
    <property type="evidence" value="ECO:0007669"/>
    <property type="project" value="UniProtKB-UniRule"/>
</dbReference>
<evidence type="ECO:0000256" key="13">
    <source>
        <dbReference type="ARBA" id="ARBA00023211"/>
    </source>
</evidence>
<sequence length="202" mass="22136">MPELWSYEQEALDAGFSPVCGCDEAGAGPLAGPVYAAAVVLPQDVDLPGLNDSKQLSAKQRDRLFDLIRERAVEWSVASVDAKEIDETDILSARMKAMQLAINGLNPPPGFALIDGNRDKGKSAAITTPHRCIVKGDSHSASIAAASILAKVSRDRFMVEIASQYPEYAFERHKGYGTPLHFERLREYGPSPIHRRTFLKNL</sequence>
<evidence type="ECO:0000256" key="8">
    <source>
        <dbReference type="ARBA" id="ARBA00022490"/>
    </source>
</evidence>
<proteinExistence type="inferred from homology"/>
<name>A0A9D2BZQ0_9FIRM</name>
<dbReference type="GO" id="GO:0030145">
    <property type="term" value="F:manganese ion binding"/>
    <property type="evidence" value="ECO:0007669"/>
    <property type="project" value="UniProtKB-UniRule"/>
</dbReference>
<dbReference type="InterPro" id="IPR022898">
    <property type="entry name" value="RNase_HII"/>
</dbReference>
<evidence type="ECO:0000313" key="18">
    <source>
        <dbReference type="EMBL" id="HIY22399.1"/>
    </source>
</evidence>
<reference evidence="18" key="1">
    <citation type="journal article" date="2021" name="PeerJ">
        <title>Extensive microbial diversity within the chicken gut microbiome revealed by metagenomics and culture.</title>
        <authorList>
            <person name="Gilroy R."/>
            <person name="Ravi A."/>
            <person name="Getino M."/>
            <person name="Pursley I."/>
            <person name="Horton D.L."/>
            <person name="Alikhan N.F."/>
            <person name="Baker D."/>
            <person name="Gharbi K."/>
            <person name="Hall N."/>
            <person name="Watson M."/>
            <person name="Adriaenssens E.M."/>
            <person name="Foster-Nyarko E."/>
            <person name="Jarju S."/>
            <person name="Secka A."/>
            <person name="Antonio M."/>
            <person name="Oren A."/>
            <person name="Chaudhuri R.R."/>
            <person name="La Ragione R."/>
            <person name="Hildebrand F."/>
            <person name="Pallen M.J."/>
        </authorList>
    </citation>
    <scope>NUCLEOTIDE SEQUENCE</scope>
    <source>
        <strain evidence="18">ChiBcec16_6824</strain>
    </source>
</reference>
<dbReference type="Gene3D" id="3.30.420.10">
    <property type="entry name" value="Ribonuclease H-like superfamily/Ribonuclease H"/>
    <property type="match status" value="1"/>
</dbReference>
<keyword evidence="10 14" id="KW-0479">Metal-binding</keyword>
<dbReference type="InterPro" id="IPR024567">
    <property type="entry name" value="RNase_HII/HIII_dom"/>
</dbReference>
<dbReference type="GO" id="GO:0005737">
    <property type="term" value="C:cytoplasm"/>
    <property type="evidence" value="ECO:0007669"/>
    <property type="project" value="UniProtKB-SubCell"/>
</dbReference>
<dbReference type="GO" id="GO:0043137">
    <property type="term" value="P:DNA replication, removal of RNA primer"/>
    <property type="evidence" value="ECO:0007669"/>
    <property type="project" value="TreeGrafter"/>
</dbReference>
<dbReference type="AlphaFoldDB" id="A0A9D2BZQ0"/>
<dbReference type="NCBIfam" id="NF000595">
    <property type="entry name" value="PRK00015.1-3"/>
    <property type="match status" value="1"/>
</dbReference>
<dbReference type="InterPro" id="IPR036397">
    <property type="entry name" value="RNaseH_sf"/>
</dbReference>
<evidence type="ECO:0000313" key="19">
    <source>
        <dbReference type="Proteomes" id="UP000823868"/>
    </source>
</evidence>
<evidence type="ECO:0000256" key="6">
    <source>
        <dbReference type="ARBA" id="ARBA00012180"/>
    </source>
</evidence>
<comment type="subcellular location">
    <subcellularLocation>
        <location evidence="4 14">Cytoplasm</location>
    </subcellularLocation>
</comment>
<dbReference type="SUPFAM" id="SSF53098">
    <property type="entry name" value="Ribonuclease H-like"/>
    <property type="match status" value="1"/>
</dbReference>
<keyword evidence="12 14" id="KW-0378">Hydrolase</keyword>
<evidence type="ECO:0000256" key="4">
    <source>
        <dbReference type="ARBA" id="ARBA00004496"/>
    </source>
</evidence>